<accession>A0ABW6BE91</accession>
<gene>
    <name evidence="2" type="ORF">ACFS7Y_03200</name>
</gene>
<evidence type="ECO:0000313" key="3">
    <source>
        <dbReference type="Proteomes" id="UP001597525"/>
    </source>
</evidence>
<dbReference type="Proteomes" id="UP001597525">
    <property type="component" value="Unassembled WGS sequence"/>
</dbReference>
<dbReference type="Gene3D" id="3.50.30.40">
    <property type="entry name" value="Ribonuclease E inhibitor RraA/RraA-like"/>
    <property type="match status" value="1"/>
</dbReference>
<dbReference type="RefSeq" id="WP_320184163.1">
    <property type="nucleotide sequence ID" value="NZ_CP138332.1"/>
</dbReference>
<dbReference type="SUPFAM" id="SSF89562">
    <property type="entry name" value="RraA-like"/>
    <property type="match status" value="1"/>
</dbReference>
<reference evidence="3" key="1">
    <citation type="journal article" date="2019" name="Int. J. Syst. Evol. Microbiol.">
        <title>The Global Catalogue of Microorganisms (GCM) 10K type strain sequencing project: providing services to taxonomists for standard genome sequencing and annotation.</title>
        <authorList>
            <consortium name="The Broad Institute Genomics Platform"/>
            <consortium name="The Broad Institute Genome Sequencing Center for Infectious Disease"/>
            <person name="Wu L."/>
            <person name="Ma J."/>
        </authorList>
    </citation>
    <scope>NUCLEOTIDE SEQUENCE [LARGE SCALE GENOMIC DNA]</scope>
    <source>
        <strain evidence="3">KCTC 22814</strain>
    </source>
</reference>
<sequence length="312" mass="34693">MFSRYLSAAKAAMLVAATAWLAPAHAQQLPKEELLFLTSSWKGERFEDGRPKVEDQWVERAKSIGLADAWTILKNAGYLNQFVGEWKLLRDDVPIVGRAVTATYIPRRPDVEQHILDRGHAAGRQGNSNTWPIEKLVKGDVYVADGFGKIAGGTLIGQTLGSAIYNKSGNGVVFDASVRDLEGLLAIDGFNAFVRDFHPSFLEESMLIGLNSPTRIGRAIVLPGDLVMAQREGVLFIPAHLVEHVVIRGEFILLRDRFGFEVIKSGKYSSGQIDNQWTAEIKAAFLKWLEKDPSALKMTAQQLEKLMEDRTW</sequence>
<keyword evidence="1" id="KW-0732">Signal</keyword>
<feature type="signal peptide" evidence="1">
    <location>
        <begin position="1"/>
        <end position="26"/>
    </location>
</feature>
<organism evidence="2 3">
    <name type="scientific">Sphingobacterium bambusae</name>
    <dbReference type="NCBI Taxonomy" id="662858"/>
    <lineage>
        <taxon>Bacteria</taxon>
        <taxon>Pseudomonadati</taxon>
        <taxon>Bacteroidota</taxon>
        <taxon>Sphingobacteriia</taxon>
        <taxon>Sphingobacteriales</taxon>
        <taxon>Sphingobacteriaceae</taxon>
        <taxon>Sphingobacterium</taxon>
    </lineage>
</organism>
<evidence type="ECO:0000313" key="2">
    <source>
        <dbReference type="EMBL" id="MFD2966374.1"/>
    </source>
</evidence>
<proteinExistence type="predicted"/>
<dbReference type="Pfam" id="PF03737">
    <property type="entry name" value="RraA-like"/>
    <property type="match status" value="1"/>
</dbReference>
<evidence type="ECO:0000256" key="1">
    <source>
        <dbReference type="SAM" id="SignalP"/>
    </source>
</evidence>
<keyword evidence="3" id="KW-1185">Reference proteome</keyword>
<name>A0ABW6BE91_9SPHI</name>
<dbReference type="InterPro" id="IPR036704">
    <property type="entry name" value="RraA/RraA-like_sf"/>
</dbReference>
<dbReference type="EMBL" id="JBHUPB010000003">
    <property type="protein sequence ID" value="MFD2966374.1"/>
    <property type="molecule type" value="Genomic_DNA"/>
</dbReference>
<dbReference type="InterPro" id="IPR005493">
    <property type="entry name" value="RraA/RraA-like"/>
</dbReference>
<feature type="chain" id="PRO_5046834172" evidence="1">
    <location>
        <begin position="27"/>
        <end position="312"/>
    </location>
</feature>
<comment type="caution">
    <text evidence="2">The sequence shown here is derived from an EMBL/GenBank/DDBJ whole genome shotgun (WGS) entry which is preliminary data.</text>
</comment>
<protein>
    <submittedName>
        <fullName evidence="2">RraA family protein</fullName>
    </submittedName>
</protein>